<proteinExistence type="predicted"/>
<organism evidence="1 2">
    <name type="scientific">Abeliophyllum distichum</name>
    <dbReference type="NCBI Taxonomy" id="126358"/>
    <lineage>
        <taxon>Eukaryota</taxon>
        <taxon>Viridiplantae</taxon>
        <taxon>Streptophyta</taxon>
        <taxon>Embryophyta</taxon>
        <taxon>Tracheophyta</taxon>
        <taxon>Spermatophyta</taxon>
        <taxon>Magnoliopsida</taxon>
        <taxon>eudicotyledons</taxon>
        <taxon>Gunneridae</taxon>
        <taxon>Pentapetalae</taxon>
        <taxon>asterids</taxon>
        <taxon>lamiids</taxon>
        <taxon>Lamiales</taxon>
        <taxon>Oleaceae</taxon>
        <taxon>Forsythieae</taxon>
        <taxon>Abeliophyllum</taxon>
    </lineage>
</organism>
<evidence type="ECO:0000313" key="2">
    <source>
        <dbReference type="Proteomes" id="UP001604336"/>
    </source>
</evidence>
<dbReference type="InterPro" id="IPR036691">
    <property type="entry name" value="Endo/exonu/phosph_ase_sf"/>
</dbReference>
<dbReference type="SUPFAM" id="SSF56219">
    <property type="entry name" value="DNase I-like"/>
    <property type="match status" value="1"/>
</dbReference>
<name>A0ABD1UMJ7_9LAMI</name>
<accession>A0ABD1UMJ7</accession>
<dbReference type="EMBL" id="JBFOLK010000003">
    <property type="protein sequence ID" value="KAL2526288.1"/>
    <property type="molecule type" value="Genomic_DNA"/>
</dbReference>
<comment type="caution">
    <text evidence="1">The sequence shown here is derived from an EMBL/GenBank/DDBJ whole genome shotgun (WGS) entry which is preliminary data.</text>
</comment>
<dbReference type="PANTHER" id="PTHR33116">
    <property type="entry name" value="REVERSE TRANSCRIPTASE ZINC-BINDING DOMAIN-CONTAINING PROTEIN-RELATED-RELATED"/>
    <property type="match status" value="1"/>
</dbReference>
<protein>
    <recommendedName>
        <fullName evidence="3">Reverse transcriptase domain-containing protein</fullName>
    </recommendedName>
</protein>
<dbReference type="Gene3D" id="3.60.10.10">
    <property type="entry name" value="Endonuclease/exonuclease/phosphatase"/>
    <property type="match status" value="1"/>
</dbReference>
<dbReference type="PANTHER" id="PTHR33116:SF80">
    <property type="entry name" value="REVERSE TRANSCRIPTASE ZINC-BINDING DOMAIN-CONTAINING PROTEIN"/>
    <property type="match status" value="1"/>
</dbReference>
<keyword evidence="2" id="KW-1185">Reference proteome</keyword>
<sequence>MGHIIDHCRVRVLPVDTVVTQDSKPFVTSAPKPTIALASKPDIVLATKYVDNPVHFVDRAGKDKEKEVVIEVPRKSIPVVGSSSAVAIPPPVVHVGPTLQPTPTNPTIVASKPFHDIVFFDPILDHMISASYEFPNLSESVQLVLDIDSHNESDTIWCFWNLGTTVTLIVNHPQFLHIKVEDPRLARPLFITLVYASCSPVRRRDLWAGLHQISLSVDGPWIIGGDFNVIAHNGERMRIRDAECRVDEAEMDHERDPSPSHRDTLHQAQAVLNRTLSIEEAFWKQKAGVRWTCEGDHNTQYFHSIVQGRRIRARIRSITSSSGEVFDSADTIQPSAVSFFQELLSAPHQHVNPIQPGIIPRLVSNEDNLYQTSTLTEVREAIFNIDPDNVVGPDGFSSHFFTGVLGHRIRGCISGSLGFFAGGHLPKGFAATSLSCFQSGTMLLDMAKAYDRMDWNFLISIMEGFGFDVLWIDRIRRCISECRFSILINGRPCRFFSSSRGLRQGDPILPLVFIIAANCSSRLLTQQYQHIPSMAYIQGGDALISNLLMARNSLSDEYYSVLSTMRRLLIMKLLKAILKKLEGIFARFLWDPRDDAPRLHWKRWKDLCIPNVEGGLGFRRL</sequence>
<gene>
    <name evidence="1" type="ORF">Adt_11342</name>
</gene>
<evidence type="ECO:0008006" key="3">
    <source>
        <dbReference type="Google" id="ProtNLM"/>
    </source>
</evidence>
<dbReference type="Proteomes" id="UP001604336">
    <property type="component" value="Unassembled WGS sequence"/>
</dbReference>
<reference evidence="2" key="1">
    <citation type="submission" date="2024-07" db="EMBL/GenBank/DDBJ databases">
        <title>Two chromosome-level genome assemblies of Korean endemic species Abeliophyllum distichum and Forsythia ovata (Oleaceae).</title>
        <authorList>
            <person name="Jang H."/>
        </authorList>
    </citation>
    <scope>NUCLEOTIDE SEQUENCE [LARGE SCALE GENOMIC DNA]</scope>
</reference>
<dbReference type="AlphaFoldDB" id="A0ABD1UMJ7"/>
<evidence type="ECO:0000313" key="1">
    <source>
        <dbReference type="EMBL" id="KAL2526288.1"/>
    </source>
</evidence>